<dbReference type="Proteomes" id="UP001165060">
    <property type="component" value="Unassembled WGS sequence"/>
</dbReference>
<sequence length="515" mass="54692">MDYAQNRLDRPPSLSFAAPPQPPGSSPPAVISALRSGSTPLALSLSLSALLSLPPGSPAASLHGAVGDVCQVLEFLAHPAESVRLLARVYDFDVPHDPAFYGAEGAGELRKRVEEALPLLLPVLELVAIPDPPALPSSTLPLTATPLSPPPLLACLFVKQLFLLPSHVYPSALPRALSLIASSASLHLPQYSDFHCPPTPAPAPPPTHPYNANGRPEAHPRSIHAANKLHLATSHKSHHAYYTFVYHLSLGERRVKRPPPLAKLRASNLHLPLLRLHPPPSPLPPLHLPPPVPSLPPPPPGSLFYLGDSHCLSLAHCPLPLIPLVCTGLKAAHVREESGFFTRELLGRLLRRLPEVEAAVFSAGEIDCREGVGGPLYKAYVEAPSERLWAPVEAAIAALAARYVSALTSLFSSLTSAATVYLVPVLPHARRPDRSGRAEARGPRRRTIAAFNAYVGARCALSGGAAVFLDLRGELEGEDGCLREDMNCDGTHANNGIAGAVGRALAREGAIGGEW</sequence>
<accession>A0ABQ6MV47</accession>
<protein>
    <submittedName>
        <fullName evidence="2">Uncharacterized protein</fullName>
    </submittedName>
</protein>
<reference evidence="2 3" key="1">
    <citation type="journal article" date="2023" name="Commun. Biol.">
        <title>Genome analysis of Parmales, the sister group of diatoms, reveals the evolutionary specialization of diatoms from phago-mixotrophs to photoautotrophs.</title>
        <authorList>
            <person name="Ban H."/>
            <person name="Sato S."/>
            <person name="Yoshikawa S."/>
            <person name="Yamada K."/>
            <person name="Nakamura Y."/>
            <person name="Ichinomiya M."/>
            <person name="Sato N."/>
            <person name="Blanc-Mathieu R."/>
            <person name="Endo H."/>
            <person name="Kuwata A."/>
            <person name="Ogata H."/>
        </authorList>
    </citation>
    <scope>NUCLEOTIDE SEQUENCE [LARGE SCALE GENOMIC DNA]</scope>
</reference>
<dbReference type="InterPro" id="IPR036514">
    <property type="entry name" value="SGNH_hydro_sf"/>
</dbReference>
<organism evidence="2 3">
    <name type="scientific">Tetraparma gracilis</name>
    <dbReference type="NCBI Taxonomy" id="2962635"/>
    <lineage>
        <taxon>Eukaryota</taxon>
        <taxon>Sar</taxon>
        <taxon>Stramenopiles</taxon>
        <taxon>Ochrophyta</taxon>
        <taxon>Bolidophyceae</taxon>
        <taxon>Parmales</taxon>
        <taxon>Triparmaceae</taxon>
        <taxon>Tetraparma</taxon>
    </lineage>
</organism>
<proteinExistence type="predicted"/>
<comment type="caution">
    <text evidence="2">The sequence shown here is derived from an EMBL/GenBank/DDBJ whole genome shotgun (WGS) entry which is preliminary data.</text>
</comment>
<evidence type="ECO:0000313" key="2">
    <source>
        <dbReference type="EMBL" id="GMI34066.1"/>
    </source>
</evidence>
<name>A0ABQ6MV47_9STRA</name>
<feature type="region of interest" description="Disordered" evidence="1">
    <location>
        <begin position="1"/>
        <end position="28"/>
    </location>
</feature>
<gene>
    <name evidence="2" type="ORF">TeGR_g7546</name>
</gene>
<evidence type="ECO:0000313" key="3">
    <source>
        <dbReference type="Proteomes" id="UP001165060"/>
    </source>
</evidence>
<evidence type="ECO:0000256" key="1">
    <source>
        <dbReference type="SAM" id="MobiDB-lite"/>
    </source>
</evidence>
<dbReference type="Gene3D" id="3.40.50.1110">
    <property type="entry name" value="SGNH hydrolase"/>
    <property type="match status" value="1"/>
</dbReference>
<dbReference type="SUPFAM" id="SSF52266">
    <property type="entry name" value="SGNH hydrolase"/>
    <property type="match status" value="1"/>
</dbReference>
<dbReference type="EMBL" id="BRYB01004607">
    <property type="protein sequence ID" value="GMI34066.1"/>
    <property type="molecule type" value="Genomic_DNA"/>
</dbReference>
<keyword evidence="3" id="KW-1185">Reference proteome</keyword>